<reference evidence="5 6" key="1">
    <citation type="submission" date="2016-07" db="EMBL/GenBank/DDBJ databases">
        <title>Pervasive Adenine N6-methylation of Active Genes in Fungi.</title>
        <authorList>
            <consortium name="DOE Joint Genome Institute"/>
            <person name="Mondo S.J."/>
            <person name="Dannebaum R.O."/>
            <person name="Kuo R.C."/>
            <person name="Labutti K."/>
            <person name="Haridas S."/>
            <person name="Kuo A."/>
            <person name="Salamov A."/>
            <person name="Ahrendt S.R."/>
            <person name="Lipzen A."/>
            <person name="Sullivan W."/>
            <person name="Andreopoulos W.B."/>
            <person name="Clum A."/>
            <person name="Lindquist E."/>
            <person name="Daum C."/>
            <person name="Ramamoorthy G.K."/>
            <person name="Gryganskyi A."/>
            <person name="Culley D."/>
            <person name="Magnuson J.K."/>
            <person name="James T.Y."/>
            <person name="O'Malley M.A."/>
            <person name="Stajich J.E."/>
            <person name="Spatafora J.W."/>
            <person name="Visel A."/>
            <person name="Grigoriev I.V."/>
        </authorList>
    </citation>
    <scope>NUCLEOTIDE SEQUENCE [LARGE SCALE GENOMIC DNA]</scope>
    <source>
        <strain evidence="5 6">NRRL 2496</strain>
    </source>
</reference>
<dbReference type="SUPFAM" id="SSF56801">
    <property type="entry name" value="Acetyl-CoA synthetase-like"/>
    <property type="match status" value="1"/>
</dbReference>
<dbReference type="Gene3D" id="3.30.300.30">
    <property type="match status" value="1"/>
</dbReference>
<sequence>MTVRPHPNTPLPDASIYEVLFENNVNKNAVVLVDAENTDRFYTVASLQESVLKFGGFLQQKYDWKAGDVLAICAGNDIDYVLCLHGSVTIGGLSATVDHHTSAEDIAESLRLVQAKLVVTDDEYKTVVAEAVQLAALPHSVITFKDIQTLLSGDALIPLAAPARYEPDQLAAVPAYLYFTSGTTGTKKAVCISQRNAVAIAYFMDTFIPCGTRALTYTAIHHIGQLALTTHHGILRNIAHYIMDVKSEHTKALDVCEAIQKHKIDTIVLVPWVANTIAKDVCNAYDLSSLREAQCGGSTVDASIIKRVYERRGIKLGNAYALTEVMGLLVPSWESAMKGSPGRAGPRTTLKLVDVSDKEVAPGGTGELCVKSPTVFMGYYNDPEATKAVFDEDGFFHTGDLFCMNEDGEYVFNDRKKNLIKYFNHHLYPADIESVLIRHPYVSECCVLGIYSPEEATEFVTAFVSLSKEHIPVNHDVKEALRHIREYVDSRVLDARRLRGGVVVMESFPRTAFGKILRPKIQEMYKNGLIVQV</sequence>
<dbReference type="InterPro" id="IPR025110">
    <property type="entry name" value="AMP-bd_C"/>
</dbReference>
<dbReference type="InterPro" id="IPR042099">
    <property type="entry name" value="ANL_N_sf"/>
</dbReference>
<keyword evidence="2" id="KW-0436">Ligase</keyword>
<dbReference type="OMA" id="PFHAVNM"/>
<dbReference type="Pfam" id="PF00501">
    <property type="entry name" value="AMP-binding"/>
    <property type="match status" value="1"/>
</dbReference>
<dbReference type="InParanoid" id="A0A1X2HNV3"/>
<comment type="caution">
    <text evidence="5">The sequence shown here is derived from an EMBL/GenBank/DDBJ whole genome shotgun (WGS) entry which is preliminary data.</text>
</comment>
<comment type="similarity">
    <text evidence="1">Belongs to the ATP-dependent AMP-binding enzyme family.</text>
</comment>
<dbReference type="PANTHER" id="PTHR24096">
    <property type="entry name" value="LONG-CHAIN-FATTY-ACID--COA LIGASE"/>
    <property type="match status" value="1"/>
</dbReference>
<evidence type="ECO:0008006" key="7">
    <source>
        <dbReference type="Google" id="ProtNLM"/>
    </source>
</evidence>
<dbReference type="STRING" id="13706.A0A1X2HNV3"/>
<evidence type="ECO:0000259" key="4">
    <source>
        <dbReference type="Pfam" id="PF13193"/>
    </source>
</evidence>
<gene>
    <name evidence="5" type="ORF">BCR43DRAFT_511901</name>
</gene>
<evidence type="ECO:0000256" key="1">
    <source>
        <dbReference type="ARBA" id="ARBA00006432"/>
    </source>
</evidence>
<dbReference type="InterPro" id="IPR000873">
    <property type="entry name" value="AMP-dep_synth/lig_dom"/>
</dbReference>
<dbReference type="PANTHER" id="PTHR24096:SF149">
    <property type="entry name" value="AMP-BINDING DOMAIN-CONTAINING PROTEIN-RELATED"/>
    <property type="match status" value="1"/>
</dbReference>
<dbReference type="Proteomes" id="UP000242180">
    <property type="component" value="Unassembled WGS sequence"/>
</dbReference>
<dbReference type="InterPro" id="IPR045851">
    <property type="entry name" value="AMP-bd_C_sf"/>
</dbReference>
<evidence type="ECO:0000313" key="6">
    <source>
        <dbReference type="Proteomes" id="UP000242180"/>
    </source>
</evidence>
<dbReference type="GO" id="GO:0016405">
    <property type="term" value="F:CoA-ligase activity"/>
    <property type="evidence" value="ECO:0007669"/>
    <property type="project" value="TreeGrafter"/>
</dbReference>
<name>A0A1X2HNV3_SYNRA</name>
<evidence type="ECO:0000313" key="5">
    <source>
        <dbReference type="EMBL" id="ORZ00972.1"/>
    </source>
</evidence>
<dbReference type="Pfam" id="PF13193">
    <property type="entry name" value="AMP-binding_C"/>
    <property type="match status" value="1"/>
</dbReference>
<dbReference type="EMBL" id="MCGN01000002">
    <property type="protein sequence ID" value="ORZ00972.1"/>
    <property type="molecule type" value="Genomic_DNA"/>
</dbReference>
<protein>
    <recommendedName>
        <fullName evidence="7">AMP-dependent synthetase/ligase domain-containing protein</fullName>
    </recommendedName>
</protein>
<dbReference type="OrthoDB" id="6509636at2759"/>
<keyword evidence="6" id="KW-1185">Reference proteome</keyword>
<accession>A0A1X2HNV3</accession>
<evidence type="ECO:0000256" key="2">
    <source>
        <dbReference type="ARBA" id="ARBA00022598"/>
    </source>
</evidence>
<dbReference type="AlphaFoldDB" id="A0A1X2HNV3"/>
<organism evidence="5 6">
    <name type="scientific">Syncephalastrum racemosum</name>
    <name type="common">Filamentous fungus</name>
    <dbReference type="NCBI Taxonomy" id="13706"/>
    <lineage>
        <taxon>Eukaryota</taxon>
        <taxon>Fungi</taxon>
        <taxon>Fungi incertae sedis</taxon>
        <taxon>Mucoromycota</taxon>
        <taxon>Mucoromycotina</taxon>
        <taxon>Mucoromycetes</taxon>
        <taxon>Mucorales</taxon>
        <taxon>Syncephalastraceae</taxon>
        <taxon>Syncephalastrum</taxon>
    </lineage>
</organism>
<dbReference type="Gene3D" id="3.40.50.12780">
    <property type="entry name" value="N-terminal domain of ligase-like"/>
    <property type="match status" value="1"/>
</dbReference>
<feature type="domain" description="AMP-dependent synthetase/ligase" evidence="3">
    <location>
        <begin position="26"/>
        <end position="380"/>
    </location>
</feature>
<proteinExistence type="inferred from homology"/>
<evidence type="ECO:0000259" key="3">
    <source>
        <dbReference type="Pfam" id="PF00501"/>
    </source>
</evidence>
<feature type="domain" description="AMP-binding enzyme C-terminal" evidence="4">
    <location>
        <begin position="432"/>
        <end position="515"/>
    </location>
</feature>